<dbReference type="PANTHER" id="PTHR45672">
    <property type="entry name" value="PROTEIN DISULFIDE-ISOMERASE C17H9.14C-RELATED"/>
    <property type="match status" value="1"/>
</dbReference>
<dbReference type="GO" id="GO:0005783">
    <property type="term" value="C:endoplasmic reticulum"/>
    <property type="evidence" value="ECO:0007669"/>
    <property type="project" value="InterPro"/>
</dbReference>
<dbReference type="AlphaFoldDB" id="A0A9W8HIR6"/>
<dbReference type="InterPro" id="IPR036249">
    <property type="entry name" value="Thioredoxin-like_sf"/>
</dbReference>
<evidence type="ECO:0000313" key="14">
    <source>
        <dbReference type="Proteomes" id="UP001140217"/>
    </source>
</evidence>
<evidence type="ECO:0000256" key="5">
    <source>
        <dbReference type="ARBA" id="ARBA00022737"/>
    </source>
</evidence>
<dbReference type="PRINTS" id="PR00421">
    <property type="entry name" value="THIOREDOXIN"/>
</dbReference>
<feature type="domain" description="Thioredoxin" evidence="12">
    <location>
        <begin position="132"/>
        <end position="251"/>
    </location>
</feature>
<dbReference type="OrthoDB" id="10264505at2759"/>
<keyword evidence="4 11" id="KW-0732">Signal</keyword>
<dbReference type="Proteomes" id="UP001140217">
    <property type="component" value="Unassembled WGS sequence"/>
</dbReference>
<dbReference type="SUPFAM" id="SSF52833">
    <property type="entry name" value="Thioredoxin-like"/>
    <property type="match status" value="2"/>
</dbReference>
<dbReference type="EC" id="5.3.4.1" evidence="3"/>
<evidence type="ECO:0000256" key="6">
    <source>
        <dbReference type="ARBA" id="ARBA00023157"/>
    </source>
</evidence>
<dbReference type="PROSITE" id="PS00194">
    <property type="entry name" value="THIOREDOXIN_1"/>
    <property type="match status" value="2"/>
</dbReference>
<evidence type="ECO:0000256" key="8">
    <source>
        <dbReference type="ARBA" id="ARBA00023284"/>
    </source>
</evidence>
<evidence type="ECO:0000256" key="10">
    <source>
        <dbReference type="SAM" id="MobiDB-lite"/>
    </source>
</evidence>
<dbReference type="CDD" id="cd02998">
    <property type="entry name" value="PDI_a_ERp38"/>
    <property type="match status" value="1"/>
</dbReference>
<reference evidence="13" key="1">
    <citation type="submission" date="2022-07" db="EMBL/GenBank/DDBJ databases">
        <title>Phylogenomic reconstructions and comparative analyses of Kickxellomycotina fungi.</title>
        <authorList>
            <person name="Reynolds N.K."/>
            <person name="Stajich J.E."/>
            <person name="Barry K."/>
            <person name="Grigoriev I.V."/>
            <person name="Crous P."/>
            <person name="Smith M.E."/>
        </authorList>
    </citation>
    <scope>NUCLEOTIDE SEQUENCE</scope>
    <source>
        <strain evidence="13">NBRC 105414</strain>
    </source>
</reference>
<feature type="signal peptide" evidence="11">
    <location>
        <begin position="1"/>
        <end position="21"/>
    </location>
</feature>
<feature type="chain" id="PRO_5040851468" description="protein disulfide-isomerase" evidence="11">
    <location>
        <begin position="22"/>
        <end position="388"/>
    </location>
</feature>
<comment type="similarity">
    <text evidence="2 9">Belongs to the protein disulfide isomerase family.</text>
</comment>
<protein>
    <recommendedName>
        <fullName evidence="3">protein disulfide-isomerase</fullName>
        <ecNumber evidence="3">5.3.4.1</ecNumber>
    </recommendedName>
</protein>
<accession>A0A9W8HIR6</accession>
<dbReference type="InterPro" id="IPR005788">
    <property type="entry name" value="PDI_thioredoxin-like_dom"/>
</dbReference>
<evidence type="ECO:0000256" key="11">
    <source>
        <dbReference type="SAM" id="SignalP"/>
    </source>
</evidence>
<evidence type="ECO:0000256" key="1">
    <source>
        <dbReference type="ARBA" id="ARBA00001182"/>
    </source>
</evidence>
<organism evidence="13 14">
    <name type="scientific">Coemansia javaensis</name>
    <dbReference type="NCBI Taxonomy" id="2761396"/>
    <lineage>
        <taxon>Eukaryota</taxon>
        <taxon>Fungi</taxon>
        <taxon>Fungi incertae sedis</taxon>
        <taxon>Zoopagomycota</taxon>
        <taxon>Kickxellomycotina</taxon>
        <taxon>Kickxellomycetes</taxon>
        <taxon>Kickxellales</taxon>
        <taxon>Kickxellaceae</taxon>
        <taxon>Coemansia</taxon>
    </lineage>
</organism>
<dbReference type="InterPro" id="IPR036356">
    <property type="entry name" value="ERp29_C_sf"/>
</dbReference>
<dbReference type="SUPFAM" id="SSF47933">
    <property type="entry name" value="ERP29 C domain-like"/>
    <property type="match status" value="1"/>
</dbReference>
<dbReference type="InterPro" id="IPR013766">
    <property type="entry name" value="Thioredoxin_domain"/>
</dbReference>
<sequence length="388" mass="42046">MLFSFKKAAVAAAVLVAVASAGVTELTPKNFKAVVDGSKDVLVKFYAPWCGHCKNMAADYESLAAGYAHDDSVVIAEVNADDHRALGDKYGVEGFPTLKFFAKGGDAGKPEDYAGGRDLDSLAGFVREKTGVAARIKKPVSHVVELDYAKFKDTALDEAKFVLVEFYAPWCGHCKQLAPVYAQLSEIFQNDEHVVIANYDASEDAKIKAEYPLEGFPTLIAFPAGKGAEKVEYDGSRSLEDLVAFVNKHAGTQRTAEGLLDQRAGRLEMLDAIARKYLAASEAQRVKLIAKARRAADKIKDKTQAKFAEYYVKVMEKMASASDFASKEAERLANVVKTGAISASKLDGFTIRQNVLKVFLGKDSSEGEEQSEAASEAASEADRPKDEL</sequence>
<gene>
    <name evidence="13" type="ORF">H4R18_002300</name>
</gene>
<dbReference type="GO" id="GO:0003756">
    <property type="term" value="F:protein disulfide isomerase activity"/>
    <property type="evidence" value="ECO:0007669"/>
    <property type="project" value="UniProtKB-EC"/>
</dbReference>
<comment type="caution">
    <text evidence="13">The sequence shown here is derived from an EMBL/GenBank/DDBJ whole genome shotgun (WGS) entry which is preliminary data.</text>
</comment>
<dbReference type="InterPro" id="IPR011679">
    <property type="entry name" value="ERp29_C"/>
</dbReference>
<dbReference type="Pfam" id="PF07749">
    <property type="entry name" value="ERp29"/>
    <property type="match status" value="1"/>
</dbReference>
<dbReference type="Pfam" id="PF00085">
    <property type="entry name" value="Thioredoxin"/>
    <property type="match status" value="2"/>
</dbReference>
<feature type="region of interest" description="Disordered" evidence="10">
    <location>
        <begin position="363"/>
        <end position="388"/>
    </location>
</feature>
<comment type="catalytic activity">
    <reaction evidence="1">
        <text>Catalyzes the rearrangement of -S-S- bonds in proteins.</text>
        <dbReference type="EC" id="5.3.4.1"/>
    </reaction>
</comment>
<evidence type="ECO:0000256" key="9">
    <source>
        <dbReference type="RuleBase" id="RU004208"/>
    </source>
</evidence>
<evidence type="ECO:0000256" key="4">
    <source>
        <dbReference type="ARBA" id="ARBA00022729"/>
    </source>
</evidence>
<evidence type="ECO:0000259" key="12">
    <source>
        <dbReference type="PROSITE" id="PS51352"/>
    </source>
</evidence>
<keyword evidence="6" id="KW-1015">Disulfide bond</keyword>
<dbReference type="Gene3D" id="1.20.1150.12">
    <property type="entry name" value="Endoplasmic reticulum resident protein 29, C-terminal domain"/>
    <property type="match status" value="1"/>
</dbReference>
<dbReference type="GO" id="GO:0006457">
    <property type="term" value="P:protein folding"/>
    <property type="evidence" value="ECO:0007669"/>
    <property type="project" value="TreeGrafter"/>
</dbReference>
<evidence type="ECO:0000313" key="13">
    <source>
        <dbReference type="EMBL" id="KAJ2782367.1"/>
    </source>
</evidence>
<dbReference type="InterPro" id="IPR017937">
    <property type="entry name" value="Thioredoxin_CS"/>
</dbReference>
<dbReference type="PANTHER" id="PTHR45672:SF11">
    <property type="entry name" value="PROTEIN DISULFIDE-ISOMERASE C17H9.14C"/>
    <property type="match status" value="1"/>
</dbReference>
<dbReference type="NCBIfam" id="TIGR01126">
    <property type="entry name" value="pdi_dom"/>
    <property type="match status" value="2"/>
</dbReference>
<dbReference type="EMBL" id="JANBUL010000074">
    <property type="protein sequence ID" value="KAJ2782367.1"/>
    <property type="molecule type" value="Genomic_DNA"/>
</dbReference>
<keyword evidence="8" id="KW-0676">Redox-active center</keyword>
<dbReference type="CDD" id="cd00238">
    <property type="entry name" value="ERp29c"/>
    <property type="match status" value="1"/>
</dbReference>
<proteinExistence type="inferred from homology"/>
<keyword evidence="5" id="KW-0677">Repeat</keyword>
<dbReference type="Gene3D" id="3.40.30.10">
    <property type="entry name" value="Glutaredoxin"/>
    <property type="match status" value="2"/>
</dbReference>
<evidence type="ECO:0000256" key="2">
    <source>
        <dbReference type="ARBA" id="ARBA00006347"/>
    </source>
</evidence>
<evidence type="ECO:0000256" key="3">
    <source>
        <dbReference type="ARBA" id="ARBA00012723"/>
    </source>
</evidence>
<dbReference type="PROSITE" id="PS51352">
    <property type="entry name" value="THIOREDOXIN_2"/>
    <property type="match status" value="2"/>
</dbReference>
<evidence type="ECO:0000256" key="7">
    <source>
        <dbReference type="ARBA" id="ARBA00023235"/>
    </source>
</evidence>
<keyword evidence="7" id="KW-0413">Isomerase</keyword>
<keyword evidence="14" id="KW-1185">Reference proteome</keyword>
<name>A0A9W8HIR6_9FUNG</name>
<dbReference type="InterPro" id="IPR051063">
    <property type="entry name" value="PDI"/>
</dbReference>
<feature type="domain" description="Thioredoxin" evidence="12">
    <location>
        <begin position="6"/>
        <end position="131"/>
    </location>
</feature>